<dbReference type="RefSeq" id="WP_200084634.1">
    <property type="nucleotide sequence ID" value="NZ_CP054706.1"/>
</dbReference>
<dbReference type="CDD" id="cd13603">
    <property type="entry name" value="PBP2_TRAP_Siap_TeaA_like"/>
    <property type="match status" value="1"/>
</dbReference>
<dbReference type="Proteomes" id="UP000595349">
    <property type="component" value="Chromosome"/>
</dbReference>
<gene>
    <name evidence="3" type="ORF">HUG20_10670</name>
</gene>
<evidence type="ECO:0000313" key="4">
    <source>
        <dbReference type="Proteomes" id="UP000595349"/>
    </source>
</evidence>
<evidence type="ECO:0000256" key="1">
    <source>
        <dbReference type="ARBA" id="ARBA00022729"/>
    </source>
</evidence>
<feature type="chain" id="PRO_5039671887" evidence="2">
    <location>
        <begin position="29"/>
        <end position="341"/>
    </location>
</feature>
<sequence>MNNKAMLSIMSSTLLLVSACGHSGSTTASSEETYTLTYNITFPPPQYDYEPKRHAVETFSERVEEETDGRLQIDYYYSNQLVPEDELLDAIAAGTVDMGGHGPYWGDLVPTNDALWLPFATQGEQDAIELMRETEFGEIFEENMEEYGAKVLFYWPASTQSLMTNQPVRSPEDLAGTNLRLPTGLYLDWFSELGVAPSSIATTEMYEGLQRGMMDGTIYPAYTLDTNNYHEVVDYATSPGIVDPIVCMVTISMESWEQLPEDLQETVLEVGQEMEKKAIEGSERLTEESLQIAQENNVEVNELTEEELEAFRESSEPIWQDFAEINEDTARMVEILEDRRD</sequence>
<name>A0A7T7CFS6_9BACI</name>
<protein>
    <submittedName>
        <fullName evidence="3">TRAP transporter substrate-binding protein</fullName>
    </submittedName>
</protein>
<dbReference type="InterPro" id="IPR018389">
    <property type="entry name" value="DctP_fam"/>
</dbReference>
<evidence type="ECO:0000313" key="3">
    <source>
        <dbReference type="EMBL" id="QQK80309.1"/>
    </source>
</evidence>
<dbReference type="PANTHER" id="PTHR33376">
    <property type="match status" value="1"/>
</dbReference>
<reference evidence="3 4" key="1">
    <citation type="submission" date="2020-06" db="EMBL/GenBank/DDBJ databases">
        <title>Genomic analysis of Salicibibacter sp. NKC21-4.</title>
        <authorList>
            <person name="Oh Y.J."/>
        </authorList>
    </citation>
    <scope>NUCLEOTIDE SEQUENCE [LARGE SCALE GENOMIC DNA]</scope>
    <source>
        <strain evidence="3 4">NKC21-4</strain>
    </source>
</reference>
<dbReference type="EMBL" id="CP054706">
    <property type="protein sequence ID" value="QQK80309.1"/>
    <property type="molecule type" value="Genomic_DNA"/>
</dbReference>
<dbReference type="KEGG" id="scib:HUG20_10670"/>
<feature type="signal peptide" evidence="2">
    <location>
        <begin position="1"/>
        <end position="28"/>
    </location>
</feature>
<dbReference type="NCBIfam" id="NF037995">
    <property type="entry name" value="TRAP_S1"/>
    <property type="match status" value="1"/>
</dbReference>
<evidence type="ECO:0000256" key="2">
    <source>
        <dbReference type="SAM" id="SignalP"/>
    </source>
</evidence>
<proteinExistence type="predicted"/>
<dbReference type="PANTHER" id="PTHR33376:SF5">
    <property type="entry name" value="EXTRACYTOPLASMIC SOLUTE RECEPTOR PROTEIN"/>
    <property type="match status" value="1"/>
</dbReference>
<keyword evidence="1 2" id="KW-0732">Signal</keyword>
<organism evidence="3 4">
    <name type="scientific">Salicibibacter cibi</name>
    <dbReference type="NCBI Taxonomy" id="2743001"/>
    <lineage>
        <taxon>Bacteria</taxon>
        <taxon>Bacillati</taxon>
        <taxon>Bacillota</taxon>
        <taxon>Bacilli</taxon>
        <taxon>Bacillales</taxon>
        <taxon>Bacillaceae</taxon>
        <taxon>Salicibibacter</taxon>
    </lineage>
</organism>
<dbReference type="InterPro" id="IPR038404">
    <property type="entry name" value="TRAP_DctP_sf"/>
</dbReference>
<dbReference type="Gene3D" id="3.40.190.170">
    <property type="entry name" value="Bacterial extracellular solute-binding protein, family 7"/>
    <property type="match status" value="1"/>
</dbReference>
<keyword evidence="4" id="KW-1185">Reference proteome</keyword>
<accession>A0A7T7CFS6</accession>
<dbReference type="PROSITE" id="PS51257">
    <property type="entry name" value="PROKAR_LIPOPROTEIN"/>
    <property type="match status" value="1"/>
</dbReference>
<dbReference type="GO" id="GO:0055085">
    <property type="term" value="P:transmembrane transport"/>
    <property type="evidence" value="ECO:0007669"/>
    <property type="project" value="InterPro"/>
</dbReference>
<dbReference type="Pfam" id="PF03480">
    <property type="entry name" value="DctP"/>
    <property type="match status" value="1"/>
</dbReference>
<dbReference type="AlphaFoldDB" id="A0A7T7CFS6"/>